<evidence type="ECO:0008006" key="5">
    <source>
        <dbReference type="Google" id="ProtNLM"/>
    </source>
</evidence>
<reference evidence="3 4" key="1">
    <citation type="submission" date="2016-11" db="EMBL/GenBank/DDBJ databases">
        <title>Draft Genome Assembly of Colletotrichum chlorophyti a pathogen of herbaceous plants.</title>
        <authorList>
            <person name="Gan P."/>
            <person name="Narusaka M."/>
            <person name="Tsushima A."/>
            <person name="Narusaka Y."/>
            <person name="Takano Y."/>
            <person name="Shirasu K."/>
        </authorList>
    </citation>
    <scope>NUCLEOTIDE SEQUENCE [LARGE SCALE GENOMIC DNA]</scope>
    <source>
        <strain evidence="3 4">NTL11</strain>
    </source>
</reference>
<organism evidence="3 4">
    <name type="scientific">Colletotrichum chlorophyti</name>
    <dbReference type="NCBI Taxonomy" id="708187"/>
    <lineage>
        <taxon>Eukaryota</taxon>
        <taxon>Fungi</taxon>
        <taxon>Dikarya</taxon>
        <taxon>Ascomycota</taxon>
        <taxon>Pezizomycotina</taxon>
        <taxon>Sordariomycetes</taxon>
        <taxon>Hypocreomycetidae</taxon>
        <taxon>Glomerellales</taxon>
        <taxon>Glomerellaceae</taxon>
        <taxon>Colletotrichum</taxon>
    </lineage>
</organism>
<proteinExistence type="predicted"/>
<dbReference type="AlphaFoldDB" id="A0A1Q8RUN8"/>
<dbReference type="PANTHER" id="PTHR37534:SF49">
    <property type="entry name" value="LYSINE BIOSYNTHESIS REGULATORY PROTEIN LYS14"/>
    <property type="match status" value="1"/>
</dbReference>
<keyword evidence="4" id="KW-1185">Reference proteome</keyword>
<evidence type="ECO:0000313" key="4">
    <source>
        <dbReference type="Proteomes" id="UP000186583"/>
    </source>
</evidence>
<gene>
    <name evidence="3" type="ORF">CCHL11_00006</name>
</gene>
<dbReference type="GO" id="GO:0045944">
    <property type="term" value="P:positive regulation of transcription by RNA polymerase II"/>
    <property type="evidence" value="ECO:0007669"/>
    <property type="project" value="TreeGrafter"/>
</dbReference>
<comment type="subcellular location">
    <subcellularLocation>
        <location evidence="1">Nucleus</location>
    </subcellularLocation>
</comment>
<dbReference type="InterPro" id="IPR021858">
    <property type="entry name" value="Fun_TF"/>
</dbReference>
<dbReference type="GO" id="GO:0003700">
    <property type="term" value="F:DNA-binding transcription factor activity"/>
    <property type="evidence" value="ECO:0007669"/>
    <property type="project" value="TreeGrafter"/>
</dbReference>
<dbReference type="STRING" id="708187.A0A1Q8RUN8"/>
<sequence>MVDGTGNPFRVYVLPLASQNTGVLHAVLGLAACHLNLSPSGSNHVDMAVALQHRVSALNFLSSLLIKEEVHRLDATEEEAVLAIILLLVLHDICEMGISSHAVHLTGVSFLCSRVASSPDTTKRSAASMFFLSALAWLDVLRGFSGAEKLTYSEEVRLCVANNNSLHSSIHTLVGCPPPIFRSIGDVIASAKRHLAGDISTAEFRLVLENAENFLRGLPLDTLNYPTAHSEWRHLAEAYRHACLLRIMRWPDTFSVPCEDSLIQDSVSAILDSCAEVPMESSFYKRFLFPLFLAATDTSVKHQIHYASLCIAKIRSSTGFRHSAMMEVLEAVWDERSRNTRNWTNVPWMEFVSYGGIIKWFA</sequence>
<dbReference type="GO" id="GO:0000976">
    <property type="term" value="F:transcription cis-regulatory region binding"/>
    <property type="evidence" value="ECO:0007669"/>
    <property type="project" value="TreeGrafter"/>
</dbReference>
<evidence type="ECO:0000313" key="3">
    <source>
        <dbReference type="EMBL" id="OLN88087.1"/>
    </source>
</evidence>
<dbReference type="OrthoDB" id="25818at2759"/>
<dbReference type="EMBL" id="MPGH01000088">
    <property type="protein sequence ID" value="OLN88087.1"/>
    <property type="molecule type" value="Genomic_DNA"/>
</dbReference>
<comment type="caution">
    <text evidence="3">The sequence shown here is derived from an EMBL/GenBank/DDBJ whole genome shotgun (WGS) entry which is preliminary data.</text>
</comment>
<dbReference type="Proteomes" id="UP000186583">
    <property type="component" value="Unassembled WGS sequence"/>
</dbReference>
<dbReference type="Pfam" id="PF11951">
    <property type="entry name" value="Fungal_trans_2"/>
    <property type="match status" value="1"/>
</dbReference>
<accession>A0A1Q8RUN8</accession>
<dbReference type="PANTHER" id="PTHR37534">
    <property type="entry name" value="TRANSCRIPTIONAL ACTIVATOR PROTEIN UGA3"/>
    <property type="match status" value="1"/>
</dbReference>
<dbReference type="GO" id="GO:0005634">
    <property type="term" value="C:nucleus"/>
    <property type="evidence" value="ECO:0007669"/>
    <property type="project" value="UniProtKB-SubCell"/>
</dbReference>
<protein>
    <recommendedName>
        <fullName evidence="5">Acriflavine sensitivity control protein acr-2</fullName>
    </recommendedName>
</protein>
<evidence type="ECO:0000256" key="2">
    <source>
        <dbReference type="ARBA" id="ARBA00023242"/>
    </source>
</evidence>
<name>A0A1Q8RUN8_9PEZI</name>
<keyword evidence="2" id="KW-0539">Nucleus</keyword>
<evidence type="ECO:0000256" key="1">
    <source>
        <dbReference type="ARBA" id="ARBA00004123"/>
    </source>
</evidence>